<comment type="similarity">
    <text evidence="2">Belongs to the CbiQ family.</text>
</comment>
<keyword evidence="5 6" id="KW-0472">Membrane</keyword>
<dbReference type="Proteomes" id="UP000626148">
    <property type="component" value="Unassembled WGS sequence"/>
</dbReference>
<dbReference type="InterPro" id="IPR003339">
    <property type="entry name" value="ABC/ECF_trnsptr_transmembrane"/>
</dbReference>
<dbReference type="PANTHER" id="PTHR33514">
    <property type="entry name" value="PROTEIN ABCI12, CHLOROPLASTIC"/>
    <property type="match status" value="1"/>
</dbReference>
<evidence type="ECO:0000256" key="3">
    <source>
        <dbReference type="ARBA" id="ARBA00022692"/>
    </source>
</evidence>
<evidence type="ECO:0000313" key="7">
    <source>
        <dbReference type="EMBL" id="GGX66554.1"/>
    </source>
</evidence>
<keyword evidence="3 6" id="KW-0812">Transmembrane</keyword>
<evidence type="ECO:0000313" key="8">
    <source>
        <dbReference type="Proteomes" id="UP000626148"/>
    </source>
</evidence>
<keyword evidence="4 6" id="KW-1133">Transmembrane helix</keyword>
<dbReference type="RefSeq" id="WP_189611651.1">
    <property type="nucleotide sequence ID" value="NZ_BMXR01000010.1"/>
</dbReference>
<feature type="transmembrane region" description="Helical" evidence="6">
    <location>
        <begin position="63"/>
        <end position="82"/>
    </location>
</feature>
<reference evidence="7" key="2">
    <citation type="submission" date="2020-09" db="EMBL/GenBank/DDBJ databases">
        <authorList>
            <person name="Sun Q."/>
            <person name="Kim S."/>
        </authorList>
    </citation>
    <scope>NUCLEOTIDE SEQUENCE</scope>
    <source>
        <strain evidence="7">KCTC 22169</strain>
    </source>
</reference>
<evidence type="ECO:0000256" key="4">
    <source>
        <dbReference type="ARBA" id="ARBA00022989"/>
    </source>
</evidence>
<feature type="transmembrane region" description="Helical" evidence="6">
    <location>
        <begin position="135"/>
        <end position="157"/>
    </location>
</feature>
<dbReference type="PANTHER" id="PTHR33514:SF13">
    <property type="entry name" value="PROTEIN ABCI12, CHLOROPLASTIC"/>
    <property type="match status" value="1"/>
</dbReference>
<gene>
    <name evidence="7" type="ORF">GCM10007392_37840</name>
</gene>
<keyword evidence="8" id="KW-1185">Reference proteome</keyword>
<dbReference type="GO" id="GO:0005886">
    <property type="term" value="C:plasma membrane"/>
    <property type="evidence" value="ECO:0007669"/>
    <property type="project" value="TreeGrafter"/>
</dbReference>
<dbReference type="CDD" id="cd16914">
    <property type="entry name" value="EcfT"/>
    <property type="match status" value="1"/>
</dbReference>
<accession>A0A918NEF3</accession>
<comment type="caution">
    <text evidence="7">The sequence shown here is derived from an EMBL/GenBank/DDBJ whole genome shotgun (WGS) entry which is preliminary data.</text>
</comment>
<evidence type="ECO:0000256" key="2">
    <source>
        <dbReference type="ARBA" id="ARBA00008564"/>
    </source>
</evidence>
<evidence type="ECO:0000256" key="1">
    <source>
        <dbReference type="ARBA" id="ARBA00004141"/>
    </source>
</evidence>
<feature type="transmembrane region" description="Helical" evidence="6">
    <location>
        <begin position="94"/>
        <end position="115"/>
    </location>
</feature>
<reference evidence="7" key="1">
    <citation type="journal article" date="2014" name="Int. J. Syst. Evol. Microbiol.">
        <title>Complete genome sequence of Corynebacterium casei LMG S-19264T (=DSM 44701T), isolated from a smear-ripened cheese.</title>
        <authorList>
            <consortium name="US DOE Joint Genome Institute (JGI-PGF)"/>
            <person name="Walter F."/>
            <person name="Albersmeier A."/>
            <person name="Kalinowski J."/>
            <person name="Ruckert C."/>
        </authorList>
    </citation>
    <scope>NUCLEOTIDE SEQUENCE</scope>
    <source>
        <strain evidence="7">KCTC 22169</strain>
    </source>
</reference>
<proteinExistence type="inferred from homology"/>
<protein>
    <submittedName>
        <fullName evidence="7">Cobalt ABC transporter</fullName>
    </submittedName>
</protein>
<evidence type="ECO:0000256" key="5">
    <source>
        <dbReference type="ARBA" id="ARBA00023136"/>
    </source>
</evidence>
<sequence length="200" mass="22153">MISLYVQRQTWLHRMPAGAKLIGLAAVSVALYPVTTAWWLLPVLIAVAGAYASLGPGGLARLWIVKPLVPMFVLIVGLQWWTQSLNAALVLLQRMLIVIWLANLVTLTTRMEAMMEAVMPLLTPLKWFRVDPARVAFAVALLVRFVPVLMAVMLNLLEAWKARGGGRQVWRLAIPMMINAIRMSDHVSEALAARGGVHSR</sequence>
<comment type="subcellular location">
    <subcellularLocation>
        <location evidence="1">Membrane</location>
        <topology evidence="1">Multi-pass membrane protein</topology>
    </subcellularLocation>
</comment>
<dbReference type="EMBL" id="BMXR01000010">
    <property type="protein sequence ID" value="GGX66554.1"/>
    <property type="molecule type" value="Genomic_DNA"/>
</dbReference>
<dbReference type="AlphaFoldDB" id="A0A918NEF3"/>
<evidence type="ECO:0000256" key="6">
    <source>
        <dbReference type="SAM" id="Phobius"/>
    </source>
</evidence>
<dbReference type="Pfam" id="PF02361">
    <property type="entry name" value="CbiQ"/>
    <property type="match status" value="1"/>
</dbReference>
<name>A0A918NEF3_9GAMM</name>
<feature type="transmembrane region" description="Helical" evidence="6">
    <location>
        <begin position="21"/>
        <end position="51"/>
    </location>
</feature>
<organism evidence="7 8">
    <name type="scientific">Saccharospirillum salsuginis</name>
    <dbReference type="NCBI Taxonomy" id="418750"/>
    <lineage>
        <taxon>Bacteria</taxon>
        <taxon>Pseudomonadati</taxon>
        <taxon>Pseudomonadota</taxon>
        <taxon>Gammaproteobacteria</taxon>
        <taxon>Oceanospirillales</taxon>
        <taxon>Saccharospirillaceae</taxon>
        <taxon>Saccharospirillum</taxon>
    </lineage>
</organism>